<dbReference type="EMBL" id="CALNXJ010000026">
    <property type="protein sequence ID" value="CAH3131643.1"/>
    <property type="molecule type" value="Genomic_DNA"/>
</dbReference>
<keyword evidence="2" id="KW-1185">Reference proteome</keyword>
<gene>
    <name evidence="1" type="ORF">PMEA_00014762</name>
</gene>
<evidence type="ECO:0000313" key="1">
    <source>
        <dbReference type="EMBL" id="CAH3131643.1"/>
    </source>
</evidence>
<dbReference type="PANTHER" id="PTHR47018">
    <property type="entry name" value="CXC DOMAIN-CONTAINING PROTEIN-RELATED"/>
    <property type="match status" value="1"/>
</dbReference>
<organism evidence="1 2">
    <name type="scientific">Pocillopora meandrina</name>
    <dbReference type="NCBI Taxonomy" id="46732"/>
    <lineage>
        <taxon>Eukaryota</taxon>
        <taxon>Metazoa</taxon>
        <taxon>Cnidaria</taxon>
        <taxon>Anthozoa</taxon>
        <taxon>Hexacorallia</taxon>
        <taxon>Scleractinia</taxon>
        <taxon>Astrocoeniina</taxon>
        <taxon>Pocilloporidae</taxon>
        <taxon>Pocillopora</taxon>
    </lineage>
</organism>
<dbReference type="Proteomes" id="UP001159428">
    <property type="component" value="Unassembled WGS sequence"/>
</dbReference>
<name>A0AAU9X0N1_9CNID</name>
<dbReference type="AlphaFoldDB" id="A0AAU9X0N1"/>
<protein>
    <submittedName>
        <fullName evidence="1">Uncharacterized protein</fullName>
    </submittedName>
</protein>
<comment type="caution">
    <text evidence="1">The sequence shown here is derived from an EMBL/GenBank/DDBJ whole genome shotgun (WGS) entry which is preliminary data.</text>
</comment>
<evidence type="ECO:0000313" key="2">
    <source>
        <dbReference type="Proteomes" id="UP001159428"/>
    </source>
</evidence>
<accession>A0AAU9X0N1</accession>
<proteinExistence type="predicted"/>
<reference evidence="1 2" key="1">
    <citation type="submission" date="2022-05" db="EMBL/GenBank/DDBJ databases">
        <authorList>
            <consortium name="Genoscope - CEA"/>
            <person name="William W."/>
        </authorList>
    </citation>
    <scope>NUCLEOTIDE SEQUENCE [LARGE SCALE GENOMIC DNA]</scope>
</reference>
<sequence length="264" mass="30515">MSLDWKKCIICQESTREALKCPLNSNGSPEDNRQTYLTFFQNVNSFREANALPTELKFSDDVDVDCLCQGSWHKSCNLKFGLSKLKKAQEHEERRPASKRRKRQSNSEEQSQCLLCSGGGDSDNLQCLSMLETDKSVRQITLELEDFELLQYTGRISEEELIAIEAKYHLKCPISWKNRYRSLCTQKVQCSSDRVDDEKMDKSIAFVELVEYIEGCVENGTHLFKLSELSSLYIQRLKDLGIKKTTHKTRFKDSLLEHYNGRTN</sequence>